<feature type="transmembrane region" description="Helical" evidence="6">
    <location>
        <begin position="30"/>
        <end position="52"/>
    </location>
</feature>
<evidence type="ECO:0000256" key="4">
    <source>
        <dbReference type="ARBA" id="ARBA00022989"/>
    </source>
</evidence>
<dbReference type="PANTHER" id="PTHR32322">
    <property type="entry name" value="INNER MEMBRANE TRANSPORTER"/>
    <property type="match status" value="1"/>
</dbReference>
<dbReference type="InterPro" id="IPR037185">
    <property type="entry name" value="EmrE-like"/>
</dbReference>
<keyword evidence="3 6" id="KW-0812">Transmembrane</keyword>
<comment type="similarity">
    <text evidence="2">Belongs to the EamA transporter family.</text>
</comment>
<proteinExistence type="inferred from homology"/>
<gene>
    <name evidence="8" type="ORF">ACFPPD_20515</name>
</gene>
<feature type="transmembrane region" description="Helical" evidence="6">
    <location>
        <begin position="144"/>
        <end position="163"/>
    </location>
</feature>
<comment type="subcellular location">
    <subcellularLocation>
        <location evidence="1">Endomembrane system</location>
        <topology evidence="1">Multi-pass membrane protein</topology>
    </subcellularLocation>
</comment>
<dbReference type="Pfam" id="PF00892">
    <property type="entry name" value="EamA"/>
    <property type="match status" value="2"/>
</dbReference>
<keyword evidence="4 6" id="KW-1133">Transmembrane helix</keyword>
<sequence length="316" mass="34174">MSKFKYASLVLATTLLMGLAFPVGKIGIGYAPPFFLMGIRFVVAGGILAAIAGRNGRPRETRSWLRAATIGMFQSAGVMGCAYYSMRWVSSGESSILISLNPLLVIVLGSLLQRIRYRFSQWAGVAIGFFGILTAFGFRVGFQPGTWIGIGGAFCFAAATLTTKRWGGGFDMKALAGYQMLFGGLLLLLLSMATERPRFDIVPASILALVWLIVFCSIAQFLLWYYLLSHGDAAKTSAFLFLMPLFGVLTSWLLLGERVHASVYAGGALVCLGIYLVNREPAAGGKSMRNMLQWGGGKSSRSAKERIRDGCETVHG</sequence>
<feature type="domain" description="EamA" evidence="7">
    <location>
        <begin position="7"/>
        <end position="134"/>
    </location>
</feature>
<name>A0ABW0M1C4_9BACL</name>
<dbReference type="RefSeq" id="WP_209746006.1">
    <property type="nucleotide sequence ID" value="NZ_JBHSMH010000090.1"/>
</dbReference>
<keyword evidence="5 6" id="KW-0472">Membrane</keyword>
<feature type="transmembrane region" description="Helical" evidence="6">
    <location>
        <begin position="119"/>
        <end position="138"/>
    </location>
</feature>
<evidence type="ECO:0000256" key="6">
    <source>
        <dbReference type="SAM" id="Phobius"/>
    </source>
</evidence>
<comment type="caution">
    <text evidence="8">The sequence shown here is derived from an EMBL/GenBank/DDBJ whole genome shotgun (WGS) entry which is preliminary data.</text>
</comment>
<evidence type="ECO:0000313" key="9">
    <source>
        <dbReference type="Proteomes" id="UP001596105"/>
    </source>
</evidence>
<dbReference type="InterPro" id="IPR050638">
    <property type="entry name" value="AA-Vitamin_Transporters"/>
</dbReference>
<keyword evidence="9" id="KW-1185">Reference proteome</keyword>
<accession>A0ABW0M1C4</accession>
<dbReference type="SUPFAM" id="SSF103481">
    <property type="entry name" value="Multidrug resistance efflux transporter EmrE"/>
    <property type="match status" value="2"/>
</dbReference>
<evidence type="ECO:0000256" key="3">
    <source>
        <dbReference type="ARBA" id="ARBA00022692"/>
    </source>
</evidence>
<feature type="transmembrane region" description="Helical" evidence="6">
    <location>
        <begin position="206"/>
        <end position="226"/>
    </location>
</feature>
<evidence type="ECO:0000313" key="8">
    <source>
        <dbReference type="EMBL" id="MFC5471077.1"/>
    </source>
</evidence>
<protein>
    <submittedName>
        <fullName evidence="8">DMT family transporter</fullName>
    </submittedName>
</protein>
<feature type="domain" description="EamA" evidence="7">
    <location>
        <begin position="145"/>
        <end position="278"/>
    </location>
</feature>
<reference evidence="9" key="1">
    <citation type="journal article" date="2019" name="Int. J. Syst. Evol. Microbiol.">
        <title>The Global Catalogue of Microorganisms (GCM) 10K type strain sequencing project: providing services to taxonomists for standard genome sequencing and annotation.</title>
        <authorList>
            <consortium name="The Broad Institute Genomics Platform"/>
            <consortium name="The Broad Institute Genome Sequencing Center for Infectious Disease"/>
            <person name="Wu L."/>
            <person name="Ma J."/>
        </authorList>
    </citation>
    <scope>NUCLEOTIDE SEQUENCE [LARGE SCALE GENOMIC DNA]</scope>
    <source>
        <strain evidence="9">CCUG 57113</strain>
    </source>
</reference>
<feature type="transmembrane region" description="Helical" evidence="6">
    <location>
        <begin position="64"/>
        <end position="86"/>
    </location>
</feature>
<feature type="transmembrane region" description="Helical" evidence="6">
    <location>
        <begin position="238"/>
        <end position="255"/>
    </location>
</feature>
<evidence type="ECO:0000259" key="7">
    <source>
        <dbReference type="Pfam" id="PF00892"/>
    </source>
</evidence>
<dbReference type="InterPro" id="IPR000620">
    <property type="entry name" value="EamA_dom"/>
</dbReference>
<evidence type="ECO:0000256" key="1">
    <source>
        <dbReference type="ARBA" id="ARBA00004127"/>
    </source>
</evidence>
<evidence type="ECO:0000256" key="2">
    <source>
        <dbReference type="ARBA" id="ARBA00007362"/>
    </source>
</evidence>
<dbReference type="EMBL" id="JBHSMH010000090">
    <property type="protein sequence ID" value="MFC5471077.1"/>
    <property type="molecule type" value="Genomic_DNA"/>
</dbReference>
<feature type="transmembrane region" description="Helical" evidence="6">
    <location>
        <begin position="92"/>
        <end position="112"/>
    </location>
</feature>
<dbReference type="PANTHER" id="PTHR32322:SF2">
    <property type="entry name" value="EAMA DOMAIN-CONTAINING PROTEIN"/>
    <property type="match status" value="1"/>
</dbReference>
<evidence type="ECO:0000256" key="5">
    <source>
        <dbReference type="ARBA" id="ARBA00023136"/>
    </source>
</evidence>
<dbReference type="Gene3D" id="1.10.3730.20">
    <property type="match status" value="1"/>
</dbReference>
<organism evidence="8 9">
    <name type="scientific">Cohnella suwonensis</name>
    <dbReference type="NCBI Taxonomy" id="696072"/>
    <lineage>
        <taxon>Bacteria</taxon>
        <taxon>Bacillati</taxon>
        <taxon>Bacillota</taxon>
        <taxon>Bacilli</taxon>
        <taxon>Bacillales</taxon>
        <taxon>Paenibacillaceae</taxon>
        <taxon>Cohnella</taxon>
    </lineage>
</organism>
<feature type="transmembrane region" description="Helical" evidence="6">
    <location>
        <begin position="261"/>
        <end position="278"/>
    </location>
</feature>
<feature type="transmembrane region" description="Helical" evidence="6">
    <location>
        <begin position="175"/>
        <end position="194"/>
    </location>
</feature>
<dbReference type="Proteomes" id="UP001596105">
    <property type="component" value="Unassembled WGS sequence"/>
</dbReference>